<evidence type="ECO:0000313" key="3">
    <source>
        <dbReference type="EMBL" id="GGF17720.1"/>
    </source>
</evidence>
<keyword evidence="4" id="KW-1185">Reference proteome</keyword>
<dbReference type="NCBIfam" id="TIGR00369">
    <property type="entry name" value="unchar_dom_1"/>
    <property type="match status" value="1"/>
</dbReference>
<proteinExistence type="predicted"/>
<dbReference type="EMBL" id="BMCS01000001">
    <property type="protein sequence ID" value="GGF17720.1"/>
    <property type="molecule type" value="Genomic_DNA"/>
</dbReference>
<evidence type="ECO:0000256" key="1">
    <source>
        <dbReference type="ARBA" id="ARBA00022801"/>
    </source>
</evidence>
<dbReference type="Gene3D" id="3.10.129.10">
    <property type="entry name" value="Hotdog Thioesterase"/>
    <property type="match status" value="1"/>
</dbReference>
<evidence type="ECO:0000313" key="4">
    <source>
        <dbReference type="Proteomes" id="UP000632454"/>
    </source>
</evidence>
<comment type="caution">
    <text evidence="3">The sequence shown here is derived from an EMBL/GenBank/DDBJ whole genome shotgun (WGS) entry which is preliminary data.</text>
</comment>
<evidence type="ECO:0000259" key="2">
    <source>
        <dbReference type="Pfam" id="PF03061"/>
    </source>
</evidence>
<keyword evidence="1" id="KW-0378">Hydrolase</keyword>
<dbReference type="CDD" id="cd03443">
    <property type="entry name" value="PaaI_thioesterase"/>
    <property type="match status" value="1"/>
</dbReference>
<dbReference type="SUPFAM" id="SSF54637">
    <property type="entry name" value="Thioesterase/thiol ester dehydrase-isomerase"/>
    <property type="match status" value="1"/>
</dbReference>
<feature type="domain" description="Thioesterase" evidence="2">
    <location>
        <begin position="59"/>
        <end position="137"/>
    </location>
</feature>
<sequence>MNDQDLSTLSGLELLRHTTSLDDPPPSIGRLLGMRFDEIDEGRVVMSLDTRPDFSNPLGTVHGGICATLLDSVMGCAVHTHLAAGVGYTTLELKVNYIRAVATDDVTLVATGTTIHVGRRVATAEGKVHNQEGQLVAHATTTCLIL</sequence>
<protein>
    <recommendedName>
        <fullName evidence="2">Thioesterase domain-containing protein</fullName>
    </recommendedName>
</protein>
<dbReference type="RefSeq" id="WP_188487852.1">
    <property type="nucleotide sequence ID" value="NZ_BMCS01000001.1"/>
</dbReference>
<dbReference type="InterPro" id="IPR006683">
    <property type="entry name" value="Thioestr_dom"/>
</dbReference>
<dbReference type="InterPro" id="IPR029069">
    <property type="entry name" value="HotDog_dom_sf"/>
</dbReference>
<name>A0ABQ1UFY9_9NOCA</name>
<dbReference type="PANTHER" id="PTHR43240">
    <property type="entry name" value="1,4-DIHYDROXY-2-NAPHTHOYL-COA THIOESTERASE 1"/>
    <property type="match status" value="1"/>
</dbReference>
<dbReference type="InterPro" id="IPR003736">
    <property type="entry name" value="PAAI_dom"/>
</dbReference>
<dbReference type="PANTHER" id="PTHR43240:SF1">
    <property type="entry name" value="BLR5584 PROTEIN"/>
    <property type="match status" value="1"/>
</dbReference>
<dbReference type="Pfam" id="PF03061">
    <property type="entry name" value="4HBT"/>
    <property type="match status" value="1"/>
</dbReference>
<reference evidence="4" key="1">
    <citation type="journal article" date="2019" name="Int. J. Syst. Evol. Microbiol.">
        <title>The Global Catalogue of Microorganisms (GCM) 10K type strain sequencing project: providing services to taxonomists for standard genome sequencing and annotation.</title>
        <authorList>
            <consortium name="The Broad Institute Genomics Platform"/>
            <consortium name="The Broad Institute Genome Sequencing Center for Infectious Disease"/>
            <person name="Wu L."/>
            <person name="Ma J."/>
        </authorList>
    </citation>
    <scope>NUCLEOTIDE SEQUENCE [LARGE SCALE GENOMIC DNA]</scope>
    <source>
        <strain evidence="4">CCM 7855</strain>
    </source>
</reference>
<gene>
    <name evidence="3" type="ORF">GCM10007298_12170</name>
</gene>
<dbReference type="Proteomes" id="UP000632454">
    <property type="component" value="Unassembled WGS sequence"/>
</dbReference>
<accession>A0ABQ1UFY9</accession>
<organism evidence="3 4">
    <name type="scientific">Williamsia phyllosphaerae</name>
    <dbReference type="NCBI Taxonomy" id="885042"/>
    <lineage>
        <taxon>Bacteria</taxon>
        <taxon>Bacillati</taxon>
        <taxon>Actinomycetota</taxon>
        <taxon>Actinomycetes</taxon>
        <taxon>Mycobacteriales</taxon>
        <taxon>Nocardiaceae</taxon>
        <taxon>Williamsia</taxon>
    </lineage>
</organism>